<proteinExistence type="predicted"/>
<reference evidence="4" key="1">
    <citation type="submission" date="2022-11" db="UniProtKB">
        <authorList>
            <consortium name="WormBaseParasite"/>
        </authorList>
    </citation>
    <scope>IDENTIFICATION</scope>
</reference>
<evidence type="ECO:0000256" key="2">
    <source>
        <dbReference type="SAM" id="SignalP"/>
    </source>
</evidence>
<dbReference type="Proteomes" id="UP000887566">
    <property type="component" value="Unplaced"/>
</dbReference>
<keyword evidence="3" id="KW-1185">Reference proteome</keyword>
<feature type="compositionally biased region" description="Basic residues" evidence="1">
    <location>
        <begin position="274"/>
        <end position="293"/>
    </location>
</feature>
<protein>
    <submittedName>
        <fullName evidence="4">Peptidase M12B propeptide domain-containing protein</fullName>
    </submittedName>
</protein>
<dbReference type="WBParaSite" id="PSAMB.scaffold263size60343.g3967.t1">
    <property type="protein sequence ID" value="PSAMB.scaffold263size60343.g3967.t1"/>
    <property type="gene ID" value="PSAMB.scaffold263size60343.g3967"/>
</dbReference>
<feature type="region of interest" description="Disordered" evidence="1">
    <location>
        <begin position="272"/>
        <end position="293"/>
    </location>
</feature>
<name>A0A914VWV6_9BILA</name>
<keyword evidence="2" id="KW-0732">Signal</keyword>
<dbReference type="AlphaFoldDB" id="A0A914VWV6"/>
<evidence type="ECO:0000256" key="1">
    <source>
        <dbReference type="SAM" id="MobiDB-lite"/>
    </source>
</evidence>
<feature type="signal peptide" evidence="2">
    <location>
        <begin position="1"/>
        <end position="18"/>
    </location>
</feature>
<organism evidence="3 4">
    <name type="scientific">Plectus sambesii</name>
    <dbReference type="NCBI Taxonomy" id="2011161"/>
    <lineage>
        <taxon>Eukaryota</taxon>
        <taxon>Metazoa</taxon>
        <taxon>Ecdysozoa</taxon>
        <taxon>Nematoda</taxon>
        <taxon>Chromadorea</taxon>
        <taxon>Plectida</taxon>
        <taxon>Plectina</taxon>
        <taxon>Plectoidea</taxon>
        <taxon>Plectidae</taxon>
        <taxon>Plectus</taxon>
    </lineage>
</organism>
<accession>A0A914VWV6</accession>
<evidence type="ECO:0000313" key="3">
    <source>
        <dbReference type="Proteomes" id="UP000887566"/>
    </source>
</evidence>
<feature type="chain" id="PRO_5038011663" evidence="2">
    <location>
        <begin position="19"/>
        <end position="293"/>
    </location>
</feature>
<evidence type="ECO:0000313" key="4">
    <source>
        <dbReference type="WBParaSite" id="PSAMB.scaffold263size60343.g3967.t1"/>
    </source>
</evidence>
<sequence>MLILKIVLLIKLVAVAFTTGFKAHQHMPMDDLTSDELRQTFGVLRSEHVPKHEQLLPQASFHPDGRLERLVIDLERQLHELDFYSVTDDLISREMITVYRHGDDDRGDLRVDEKPTDCHFHHKSNQTYAAVSTCDGNLKGVIVKPWGAYVLHPMPERHQQRFKRSGDSVGLHVLYKREVADAPEQEFCGIKSTITSQELEEDESAIHEDVFVVGERLTQESELVVELAIFIDSILWAQFQSKHAGAAEQKLQDYALTMLNNIQIMYHQPSMTRSNHHVPPRPRGNFLRRKQVV</sequence>